<evidence type="ECO:0000256" key="1">
    <source>
        <dbReference type="ARBA" id="ARBA00010954"/>
    </source>
</evidence>
<comment type="similarity">
    <text evidence="1">Belongs to the TCP11 family.</text>
</comment>
<feature type="compositionally biased region" description="Low complexity" evidence="2">
    <location>
        <begin position="71"/>
        <end position="84"/>
    </location>
</feature>
<dbReference type="AlphaFoldDB" id="A0A7J8PBV7"/>
<dbReference type="PANTHER" id="PTHR12832">
    <property type="entry name" value="TESTIS-SPECIFIC PROTEIN PBS13 T-COMPLEX 11"/>
    <property type="match status" value="1"/>
</dbReference>
<gene>
    <name evidence="3" type="ORF">Gorai_017419</name>
</gene>
<dbReference type="EMBL" id="JABEZZ010000005">
    <property type="protein sequence ID" value="MBA0586688.1"/>
    <property type="molecule type" value="Genomic_DNA"/>
</dbReference>
<sequence>MECALSETRTKFFQAKERGSPIGSPLTSFLSPNIHGSPSSPNARTHNRSTPTQKPNRVVRSLFKEDGTTPSKSHGSSVASSSHSDAQLGSSIEKHMVTENALIVNEFLHGQRVFVDNFNAIDEDKNSINAKMREIMEKAFWDGIMESMRQDEPDFDRVIELVREVRDEICELAPQSWREEITDAIDLEILAQVLKSGNLDIHYLGRILEFALITLQKLSAPANDDEMKAANQRLLKELAEICEARENSENSPALAMIKGLRFVLEQIQVLKTEISKARIRLMEPLLKGPAALDYLMKAFTNCYGSPSEACSSLPMTMRWLSSVSNCKDEEWGEHQNSVSNLKANDSSSQELLTSITLKTGGSYNSKNSTQIPFVNPNSSNVTGREQPECKGDKVDVLVRLGLLKLVSGVSGLTPDALPETFMLNFSRLRGVQAEIQKIIVISTSILIFRQILSSEQASDMERTISNCTEQLSEFLNCVEDADIEGIVDTIIGTSRHGDKVTDDKNLQLRKSMMARMLAKSLQAEDPVFKKVSLAVYLAFRGVVFGGSGTHGRKLAETVLRRVGAASLTERVVKEAKVLVVAATVSIGVHGPWYATLIGTCDL</sequence>
<accession>A0A7J8PBV7</accession>
<reference evidence="3 4" key="1">
    <citation type="journal article" date="2019" name="Genome Biol. Evol.">
        <title>Insights into the evolution of the New World diploid cottons (Gossypium, subgenus Houzingenia) based on genome sequencing.</title>
        <authorList>
            <person name="Grover C.E."/>
            <person name="Arick M.A. 2nd"/>
            <person name="Thrash A."/>
            <person name="Conover J.L."/>
            <person name="Sanders W.S."/>
            <person name="Peterson D.G."/>
            <person name="Frelichowski J.E."/>
            <person name="Scheffler J.A."/>
            <person name="Scheffler B.E."/>
            <person name="Wendel J.F."/>
        </authorList>
    </citation>
    <scope>NUCLEOTIDE SEQUENCE [LARGE SCALE GENOMIC DNA]</scope>
    <source>
        <strain evidence="3">8</strain>
        <tissue evidence="3">Leaf</tissue>
    </source>
</reference>
<evidence type="ECO:0000313" key="4">
    <source>
        <dbReference type="Proteomes" id="UP000593578"/>
    </source>
</evidence>
<evidence type="ECO:0008006" key="5">
    <source>
        <dbReference type="Google" id="ProtNLM"/>
    </source>
</evidence>
<feature type="region of interest" description="Disordered" evidence="2">
    <location>
        <begin position="1"/>
        <end position="89"/>
    </location>
</feature>
<dbReference type="PANTHER" id="PTHR12832:SF34">
    <property type="entry name" value="T-COMPLEX PROTEIN 11"/>
    <property type="match status" value="1"/>
</dbReference>
<dbReference type="Pfam" id="PF05794">
    <property type="entry name" value="Tcp11"/>
    <property type="match status" value="1"/>
</dbReference>
<feature type="compositionally biased region" description="Basic and acidic residues" evidence="2">
    <location>
        <begin position="8"/>
        <end position="19"/>
    </location>
</feature>
<evidence type="ECO:0000313" key="3">
    <source>
        <dbReference type="EMBL" id="MBA0586688.1"/>
    </source>
</evidence>
<dbReference type="InterPro" id="IPR008862">
    <property type="entry name" value="Tcp11"/>
</dbReference>
<feature type="compositionally biased region" description="Polar residues" evidence="2">
    <location>
        <begin position="25"/>
        <end position="55"/>
    </location>
</feature>
<dbReference type="GO" id="GO:0007165">
    <property type="term" value="P:signal transduction"/>
    <property type="evidence" value="ECO:0007669"/>
    <property type="project" value="TreeGrafter"/>
</dbReference>
<dbReference type="Proteomes" id="UP000593578">
    <property type="component" value="Unassembled WGS sequence"/>
</dbReference>
<proteinExistence type="inferred from homology"/>
<organism evidence="3 4">
    <name type="scientific">Gossypium raimondii</name>
    <name type="common">Peruvian cotton</name>
    <name type="synonym">Gossypium klotzschianum subsp. raimondii</name>
    <dbReference type="NCBI Taxonomy" id="29730"/>
    <lineage>
        <taxon>Eukaryota</taxon>
        <taxon>Viridiplantae</taxon>
        <taxon>Streptophyta</taxon>
        <taxon>Embryophyta</taxon>
        <taxon>Tracheophyta</taxon>
        <taxon>Spermatophyta</taxon>
        <taxon>Magnoliopsida</taxon>
        <taxon>eudicotyledons</taxon>
        <taxon>Gunneridae</taxon>
        <taxon>Pentapetalae</taxon>
        <taxon>rosids</taxon>
        <taxon>malvids</taxon>
        <taxon>Malvales</taxon>
        <taxon>Malvaceae</taxon>
        <taxon>Malvoideae</taxon>
        <taxon>Gossypium</taxon>
    </lineage>
</organism>
<evidence type="ECO:0000256" key="2">
    <source>
        <dbReference type="SAM" id="MobiDB-lite"/>
    </source>
</evidence>
<comment type="caution">
    <text evidence="3">The sequence shown here is derived from an EMBL/GenBank/DDBJ whole genome shotgun (WGS) entry which is preliminary data.</text>
</comment>
<protein>
    <recommendedName>
        <fullName evidence="5">T-complex protein 11</fullName>
    </recommendedName>
</protein>
<name>A0A7J8PBV7_GOSRA</name>